<dbReference type="KEGG" id="gry:D7I44_10365"/>
<dbReference type="OrthoDB" id="4558596at2"/>
<accession>A0A387BS60</accession>
<proteinExistence type="predicted"/>
<sequence length="103" mass="11869">MTADQAFDLVTASLSDMSIREGRMFGCRTLLSGRKMFAVLYDRRLAVRLGRGSQRMHELASSPAAEEWDPTRRHQPFRDWALVSFELHDEWPDLARVAYEALP</sequence>
<reference evidence="1 2" key="1">
    <citation type="submission" date="2018-09" db="EMBL/GenBank/DDBJ databases">
        <title>Genome sequencing of strain 2DFW10M-5.</title>
        <authorList>
            <person name="Heo J."/>
            <person name="Kim S.-J."/>
            <person name="Kwon S.-W."/>
        </authorList>
    </citation>
    <scope>NUCLEOTIDE SEQUENCE [LARGE SCALE GENOMIC DNA]</scope>
    <source>
        <strain evidence="1 2">2DFW10M-5</strain>
    </source>
</reference>
<dbReference type="SUPFAM" id="SSF159894">
    <property type="entry name" value="YgaC/TfoX-N like"/>
    <property type="match status" value="1"/>
</dbReference>
<dbReference type="Gene3D" id="3.30.1460.30">
    <property type="entry name" value="YgaC/TfoX-N like chaperone"/>
    <property type="match status" value="1"/>
</dbReference>
<dbReference type="Proteomes" id="UP000275069">
    <property type="component" value="Chromosome"/>
</dbReference>
<protein>
    <recommendedName>
        <fullName evidence="3">TfoX N-terminal domain-containing protein</fullName>
    </recommendedName>
</protein>
<dbReference type="EMBL" id="CP032624">
    <property type="protein sequence ID" value="AYG03899.1"/>
    <property type="molecule type" value="Genomic_DNA"/>
</dbReference>
<evidence type="ECO:0000313" key="2">
    <source>
        <dbReference type="Proteomes" id="UP000275069"/>
    </source>
</evidence>
<gene>
    <name evidence="1" type="ORF">D7I44_10365</name>
</gene>
<name>A0A387BS60_9MICO</name>
<evidence type="ECO:0008006" key="3">
    <source>
        <dbReference type="Google" id="ProtNLM"/>
    </source>
</evidence>
<dbReference type="AlphaFoldDB" id="A0A387BS60"/>
<keyword evidence="2" id="KW-1185">Reference proteome</keyword>
<organism evidence="1 2">
    <name type="scientific">Gryllotalpicola protaetiae</name>
    <dbReference type="NCBI Taxonomy" id="2419771"/>
    <lineage>
        <taxon>Bacteria</taxon>
        <taxon>Bacillati</taxon>
        <taxon>Actinomycetota</taxon>
        <taxon>Actinomycetes</taxon>
        <taxon>Micrococcales</taxon>
        <taxon>Microbacteriaceae</taxon>
        <taxon>Gryllotalpicola</taxon>
    </lineage>
</organism>
<evidence type="ECO:0000313" key="1">
    <source>
        <dbReference type="EMBL" id="AYG03899.1"/>
    </source>
</evidence>